<dbReference type="GO" id="GO:0005524">
    <property type="term" value="F:ATP binding"/>
    <property type="evidence" value="ECO:0007669"/>
    <property type="project" value="UniProtKB-KW"/>
</dbReference>
<comment type="similarity">
    <text evidence="1">Belongs to the ThiD family.</text>
</comment>
<proteinExistence type="inferred from homology"/>
<evidence type="ECO:0000256" key="6">
    <source>
        <dbReference type="ARBA" id="ARBA00022777"/>
    </source>
</evidence>
<dbReference type="GO" id="GO:0008478">
    <property type="term" value="F:pyridoxal kinase activity"/>
    <property type="evidence" value="ECO:0007669"/>
    <property type="project" value="UniProtKB-EC"/>
</dbReference>
<evidence type="ECO:0000256" key="1">
    <source>
        <dbReference type="ARBA" id="ARBA00009879"/>
    </source>
</evidence>
<reference evidence="15 16" key="1">
    <citation type="submission" date="2014-12" db="EMBL/GenBank/DDBJ databases">
        <title>Draft genome sequences of 29 type strains of Enterococci.</title>
        <authorList>
            <person name="Zhong Z."/>
            <person name="Sun Z."/>
            <person name="Liu W."/>
            <person name="Zhang W."/>
            <person name="Zhang H."/>
        </authorList>
    </citation>
    <scope>NUCLEOTIDE SEQUENCE [LARGE SCALE GENOMIC DNA]</scope>
    <source>
        <strain evidence="15 16">DSM 17122</strain>
    </source>
</reference>
<dbReference type="EC" id="2.7.1.35" evidence="2"/>
<dbReference type="STRING" id="249189.RV04_GL001259"/>
<accession>A0A1L8TPD9</accession>
<evidence type="ECO:0000256" key="8">
    <source>
        <dbReference type="ARBA" id="ARBA00022842"/>
    </source>
</evidence>
<dbReference type="FunFam" id="3.40.1190.20:FF:000003">
    <property type="entry name" value="Phosphomethylpyrimidine kinase ThiD"/>
    <property type="match status" value="1"/>
</dbReference>
<organism evidence="15 16">
    <name type="scientific">Enterococcus hermanniensis</name>
    <dbReference type="NCBI Taxonomy" id="249189"/>
    <lineage>
        <taxon>Bacteria</taxon>
        <taxon>Bacillati</taxon>
        <taxon>Bacillota</taxon>
        <taxon>Bacilli</taxon>
        <taxon>Lactobacillales</taxon>
        <taxon>Enterococcaceae</taxon>
        <taxon>Enterococcus</taxon>
    </lineage>
</organism>
<name>A0A1L8TPD9_9ENTE</name>
<dbReference type="GO" id="GO:0008972">
    <property type="term" value="F:phosphomethylpyrimidine kinase activity"/>
    <property type="evidence" value="ECO:0007669"/>
    <property type="project" value="InterPro"/>
</dbReference>
<protein>
    <recommendedName>
        <fullName evidence="2">pyridoxal kinase</fullName>
        <ecNumber evidence="2">2.7.1.35</ecNumber>
    </recommendedName>
    <alternativeName>
        <fullName evidence="10">PN/PL/PM kinase</fullName>
    </alternativeName>
    <alternativeName>
        <fullName evidence="11">Pyridoxal kinase</fullName>
    </alternativeName>
    <alternativeName>
        <fullName evidence="9">Pyridoxamine kinase</fullName>
    </alternativeName>
    <alternativeName>
        <fullName evidence="12">Vitamin B6 kinase</fullName>
    </alternativeName>
</protein>
<keyword evidence="8" id="KW-0460">Magnesium</keyword>
<dbReference type="PANTHER" id="PTHR20858:SF19">
    <property type="entry name" value="PYRIDOXINE KINASE"/>
    <property type="match status" value="1"/>
</dbReference>
<evidence type="ECO:0000256" key="13">
    <source>
        <dbReference type="ARBA" id="ARBA00049293"/>
    </source>
</evidence>
<evidence type="ECO:0000256" key="10">
    <source>
        <dbReference type="ARBA" id="ARBA00042348"/>
    </source>
</evidence>
<dbReference type="GO" id="GO:0009228">
    <property type="term" value="P:thiamine biosynthetic process"/>
    <property type="evidence" value="ECO:0007669"/>
    <property type="project" value="InterPro"/>
</dbReference>
<dbReference type="Pfam" id="PF08543">
    <property type="entry name" value="Phos_pyr_kin"/>
    <property type="match status" value="1"/>
</dbReference>
<feature type="domain" description="Pyridoxamine kinase/Phosphomethylpyrimidine kinase" evidence="14">
    <location>
        <begin position="14"/>
        <end position="257"/>
    </location>
</feature>
<dbReference type="GO" id="GO:0005829">
    <property type="term" value="C:cytosol"/>
    <property type="evidence" value="ECO:0007669"/>
    <property type="project" value="TreeGrafter"/>
</dbReference>
<dbReference type="GO" id="GO:0008902">
    <property type="term" value="F:hydroxymethylpyrimidine kinase activity"/>
    <property type="evidence" value="ECO:0007669"/>
    <property type="project" value="TreeGrafter"/>
</dbReference>
<evidence type="ECO:0000256" key="2">
    <source>
        <dbReference type="ARBA" id="ARBA00012104"/>
    </source>
</evidence>
<comment type="catalytic activity">
    <reaction evidence="13">
        <text>pyridoxal + ATP = pyridoxal 5'-phosphate + ADP + H(+)</text>
        <dbReference type="Rhea" id="RHEA:10224"/>
        <dbReference type="ChEBI" id="CHEBI:15378"/>
        <dbReference type="ChEBI" id="CHEBI:17310"/>
        <dbReference type="ChEBI" id="CHEBI:30616"/>
        <dbReference type="ChEBI" id="CHEBI:456216"/>
        <dbReference type="ChEBI" id="CHEBI:597326"/>
        <dbReference type="EC" id="2.7.1.35"/>
    </reaction>
</comment>
<dbReference type="InterPro" id="IPR004399">
    <property type="entry name" value="HMP/HMP-P_kinase_dom"/>
</dbReference>
<evidence type="ECO:0000256" key="7">
    <source>
        <dbReference type="ARBA" id="ARBA00022840"/>
    </source>
</evidence>
<dbReference type="Gene3D" id="3.40.1190.20">
    <property type="match status" value="1"/>
</dbReference>
<keyword evidence="7" id="KW-0067">ATP-binding</keyword>
<evidence type="ECO:0000256" key="3">
    <source>
        <dbReference type="ARBA" id="ARBA00022679"/>
    </source>
</evidence>
<dbReference type="GO" id="GO:0046872">
    <property type="term" value="F:metal ion binding"/>
    <property type="evidence" value="ECO:0007669"/>
    <property type="project" value="UniProtKB-KW"/>
</dbReference>
<evidence type="ECO:0000313" key="16">
    <source>
        <dbReference type="Proteomes" id="UP000182077"/>
    </source>
</evidence>
<keyword evidence="4" id="KW-0479">Metal-binding</keyword>
<dbReference type="PANTHER" id="PTHR20858">
    <property type="entry name" value="PHOSPHOMETHYLPYRIMIDINE KINASE"/>
    <property type="match status" value="1"/>
</dbReference>
<dbReference type="CDD" id="cd01169">
    <property type="entry name" value="HMPP_kinase"/>
    <property type="match status" value="1"/>
</dbReference>
<evidence type="ECO:0000256" key="4">
    <source>
        <dbReference type="ARBA" id="ARBA00022723"/>
    </source>
</evidence>
<evidence type="ECO:0000313" key="15">
    <source>
        <dbReference type="EMBL" id="OJG46093.1"/>
    </source>
</evidence>
<dbReference type="SUPFAM" id="SSF53613">
    <property type="entry name" value="Ribokinase-like"/>
    <property type="match status" value="1"/>
</dbReference>
<dbReference type="NCBIfam" id="TIGR00097">
    <property type="entry name" value="HMP-P_kinase"/>
    <property type="match status" value="1"/>
</dbReference>
<dbReference type="InterPro" id="IPR013749">
    <property type="entry name" value="PM/HMP-P_kinase-1"/>
</dbReference>
<dbReference type="AlphaFoldDB" id="A0A1L8TPD9"/>
<evidence type="ECO:0000256" key="5">
    <source>
        <dbReference type="ARBA" id="ARBA00022741"/>
    </source>
</evidence>
<dbReference type="Proteomes" id="UP000182077">
    <property type="component" value="Unassembled WGS sequence"/>
</dbReference>
<keyword evidence="6 15" id="KW-0418">Kinase</keyword>
<evidence type="ECO:0000256" key="9">
    <source>
        <dbReference type="ARBA" id="ARBA00042307"/>
    </source>
</evidence>
<sequence>MNKMKKVVTIAGSDATGGGGLEADLKTFQEYGTFGLAAITSIVNLNPATGSHHLRVLPIDWLQEQLASVFAGSIDAIKTGLLPTQEIIELISSHLPVATPLIVDPVIGGKGTQDFIGNQQVQALQKKILPKALVTTPNLREAGILSELGELSSEQQMKKAAQKIALLGPKHVVIKGGARLNPTETLDLHYDGSTFQTYRHQVINTPYNHGAGCTFAAAITAGIAKGATTDQAIQRAIDFVQAAIKLGEQINPYVGHVWHGAYTHGENRMEFSNDQ</sequence>
<comment type="caution">
    <text evidence="15">The sequence shown here is derived from an EMBL/GenBank/DDBJ whole genome shotgun (WGS) entry which is preliminary data.</text>
</comment>
<evidence type="ECO:0000259" key="14">
    <source>
        <dbReference type="Pfam" id="PF08543"/>
    </source>
</evidence>
<dbReference type="EMBL" id="JXKQ01000003">
    <property type="protein sequence ID" value="OJG46093.1"/>
    <property type="molecule type" value="Genomic_DNA"/>
</dbReference>
<keyword evidence="3" id="KW-0808">Transferase</keyword>
<evidence type="ECO:0000256" key="11">
    <source>
        <dbReference type="ARBA" id="ARBA00042396"/>
    </source>
</evidence>
<keyword evidence="5" id="KW-0547">Nucleotide-binding</keyword>
<dbReference type="InterPro" id="IPR029056">
    <property type="entry name" value="Ribokinase-like"/>
</dbReference>
<gene>
    <name evidence="15" type="ORF">RV04_GL001259</name>
</gene>
<evidence type="ECO:0000256" key="12">
    <source>
        <dbReference type="ARBA" id="ARBA00042531"/>
    </source>
</evidence>
<keyword evidence="16" id="KW-1185">Reference proteome</keyword>